<dbReference type="EMBL" id="NJGV01000028">
    <property type="protein sequence ID" value="OWY32265.1"/>
    <property type="molecule type" value="Genomic_DNA"/>
</dbReference>
<keyword evidence="8" id="KW-0448">Lipopolysaccharide biosynthesis</keyword>
<dbReference type="GO" id="GO:0046872">
    <property type="term" value="F:metal ion binding"/>
    <property type="evidence" value="ECO:0007669"/>
    <property type="project" value="UniProtKB-KW"/>
</dbReference>
<dbReference type="InterPro" id="IPR002495">
    <property type="entry name" value="Glyco_trans_8"/>
</dbReference>
<dbReference type="InterPro" id="IPR013645">
    <property type="entry name" value="Glyco_transf_8N"/>
</dbReference>
<feature type="domain" description="Glycosyl transferase family 8 C-terminal" evidence="9">
    <location>
        <begin position="274"/>
        <end position="325"/>
    </location>
</feature>
<keyword evidence="5 10" id="KW-0808">Transferase</keyword>
<keyword evidence="11" id="KW-1185">Reference proteome</keyword>
<evidence type="ECO:0000259" key="9">
    <source>
        <dbReference type="Pfam" id="PF08437"/>
    </source>
</evidence>
<organism evidence="10 11">
    <name type="scientific">Herbaspirillum aquaticum</name>
    <dbReference type="NCBI Taxonomy" id="568783"/>
    <lineage>
        <taxon>Bacteria</taxon>
        <taxon>Pseudomonadati</taxon>
        <taxon>Pseudomonadota</taxon>
        <taxon>Betaproteobacteria</taxon>
        <taxon>Burkholderiales</taxon>
        <taxon>Oxalobacteraceae</taxon>
        <taxon>Herbaspirillum</taxon>
    </lineage>
</organism>
<dbReference type="Gene3D" id="3.90.550.10">
    <property type="entry name" value="Spore Coat Polysaccharide Biosynthesis Protein SpsA, Chain A"/>
    <property type="match status" value="1"/>
</dbReference>
<dbReference type="PANTHER" id="PTHR13778:SF47">
    <property type="entry name" value="LIPOPOLYSACCHARIDE 1,3-GALACTOSYLTRANSFERASE"/>
    <property type="match status" value="1"/>
</dbReference>
<reference evidence="10 11" key="1">
    <citation type="journal article" date="2010" name="Int. J. Syst. Evol. Microbiol.">
        <title>Reclassification of Herbaspirillum putei as a later heterotypic synonym of Herbaspirillum huttiense, with the description of H. huttiense subsp. huttiense subsp. nov. and H. huttiense subsp. putei subsp. nov., comb. nov., and description of Herbaspirillum aquaticum sp. nov.</title>
        <authorList>
            <person name="Dobritsa A.P."/>
            <person name="Reddy M.C."/>
            <person name="Samadpour M."/>
        </authorList>
    </citation>
    <scope>NUCLEOTIDE SEQUENCE [LARGE SCALE GENOMIC DNA]</scope>
    <source>
        <strain evidence="10 11">IEH 4430</strain>
    </source>
</reference>
<dbReference type="RefSeq" id="WP_088757266.1">
    <property type="nucleotide sequence ID" value="NZ_NJGV01000028.1"/>
</dbReference>
<proteinExistence type="inferred from homology"/>
<sequence>MTTTTTSTTKDDDVLHGSAGGALHVAFGVDSGYFRGMGAAIVSLLQHNPQQQFVFHVFAFSVSEDSRARLDRLAQMYGLDIRTHVLDAHMLDAFRAFPCFAQHHLGTFIRLLIPNLLQGITERVLYLDADLLCFGSLEAVHAIDLHGAIAAAVHDEASTTARTQIAALALPKPEYFNAGVMFINVPEWIKADVQTRALTVLSTQQLVFADQDALNVTLNGRVVYIGDEWNTRYHLVDYTSRGESELIVPPRVVFMHFTGPVKPWQDWCLHDARQVFLTVQEKSSWSDMPLDSPRTAREFKLYSKSLFKHGRWKEGLCAQLRYLLKRPRGKKG</sequence>
<evidence type="ECO:0000313" key="11">
    <source>
        <dbReference type="Proteomes" id="UP000214747"/>
    </source>
</evidence>
<dbReference type="InterPro" id="IPR029044">
    <property type="entry name" value="Nucleotide-diphossugar_trans"/>
</dbReference>
<comment type="pathway">
    <text evidence="2">Bacterial outer membrane biogenesis; LPS core biosynthesis.</text>
</comment>
<comment type="similarity">
    <text evidence="3">Belongs to the glycosyltransferase 8 family.</text>
</comment>
<dbReference type="Pfam" id="PF01501">
    <property type="entry name" value="Glyco_transf_8"/>
    <property type="match status" value="1"/>
</dbReference>
<evidence type="ECO:0000256" key="2">
    <source>
        <dbReference type="ARBA" id="ARBA00004713"/>
    </source>
</evidence>
<accession>A0A225SNG1</accession>
<keyword evidence="6" id="KW-0479">Metal-binding</keyword>
<dbReference type="AlphaFoldDB" id="A0A225SNG1"/>
<keyword evidence="4" id="KW-0328">Glycosyltransferase</keyword>
<dbReference type="Pfam" id="PF08437">
    <property type="entry name" value="Glyco_transf_8C"/>
    <property type="match status" value="1"/>
</dbReference>
<evidence type="ECO:0000256" key="6">
    <source>
        <dbReference type="ARBA" id="ARBA00022723"/>
    </source>
</evidence>
<protein>
    <submittedName>
        <fullName evidence="10">Glycosyltransferase</fullName>
    </submittedName>
</protein>
<dbReference type="SUPFAM" id="SSF53448">
    <property type="entry name" value="Nucleotide-diphospho-sugar transferases"/>
    <property type="match status" value="1"/>
</dbReference>
<evidence type="ECO:0000256" key="5">
    <source>
        <dbReference type="ARBA" id="ARBA00022679"/>
    </source>
</evidence>
<evidence type="ECO:0000313" key="10">
    <source>
        <dbReference type="EMBL" id="OWY32265.1"/>
    </source>
</evidence>
<comment type="cofactor">
    <cofactor evidence="1">
        <name>Mg(2+)</name>
        <dbReference type="ChEBI" id="CHEBI:18420"/>
    </cofactor>
</comment>
<dbReference type="PANTHER" id="PTHR13778">
    <property type="entry name" value="GLYCOSYLTRANSFERASE 8 DOMAIN-CONTAINING PROTEIN"/>
    <property type="match status" value="1"/>
</dbReference>
<evidence type="ECO:0000256" key="4">
    <source>
        <dbReference type="ARBA" id="ARBA00022676"/>
    </source>
</evidence>
<evidence type="ECO:0000256" key="3">
    <source>
        <dbReference type="ARBA" id="ARBA00006351"/>
    </source>
</evidence>
<dbReference type="GO" id="GO:0008918">
    <property type="term" value="F:lipopolysaccharide 3-alpha-galactosyltransferase activity"/>
    <property type="evidence" value="ECO:0007669"/>
    <property type="project" value="InterPro"/>
</dbReference>
<name>A0A225SNG1_9BURK</name>
<comment type="caution">
    <text evidence="10">The sequence shown here is derived from an EMBL/GenBank/DDBJ whole genome shotgun (WGS) entry which is preliminary data.</text>
</comment>
<evidence type="ECO:0000256" key="7">
    <source>
        <dbReference type="ARBA" id="ARBA00022842"/>
    </source>
</evidence>
<dbReference type="Proteomes" id="UP000214747">
    <property type="component" value="Unassembled WGS sequence"/>
</dbReference>
<gene>
    <name evidence="10" type="ORF">CEJ45_22445</name>
</gene>
<dbReference type="InterPro" id="IPR050748">
    <property type="entry name" value="Glycosyltrans_8_dom-fam"/>
</dbReference>
<evidence type="ECO:0000256" key="8">
    <source>
        <dbReference type="ARBA" id="ARBA00022985"/>
    </source>
</evidence>
<keyword evidence="7" id="KW-0460">Magnesium</keyword>
<evidence type="ECO:0000256" key="1">
    <source>
        <dbReference type="ARBA" id="ARBA00001946"/>
    </source>
</evidence>
<dbReference type="CDD" id="cd04194">
    <property type="entry name" value="GT8_A4GalT_like"/>
    <property type="match status" value="1"/>
</dbReference>